<reference evidence="1 2" key="1">
    <citation type="submission" date="2019-08" db="EMBL/GenBank/DDBJ databases">
        <authorList>
            <person name="Liang Q."/>
        </authorList>
    </citation>
    <scope>NUCLEOTIDE SEQUENCE [LARGE SCALE GENOMIC DNA]</scope>
    <source>
        <strain evidence="1 2">V1718</strain>
    </source>
</reference>
<dbReference type="Proteomes" id="UP000321595">
    <property type="component" value="Chromosome"/>
</dbReference>
<dbReference type="AlphaFoldDB" id="A0A5B8XQG9"/>
<dbReference type="RefSeq" id="WP_146959732.1">
    <property type="nucleotide sequence ID" value="NZ_CP042467.1"/>
</dbReference>
<name>A0A5B8XQG9_9DELT</name>
<sequence>MRRWILVFGVLVANEAFAQEEYVDRALETHPQLGLIESRAKVAEVSADAMTRWPDPQVTLGYWPGMFRVEVMQMIPWPTKVLGPAEEARLRAQVERAQTDVFARELRRDVELLTLELWEIQERKKWLAELTQILEGVLSAVSARVEVGQAKASSLHQIGLQISKLRNEVQALGARENGVSARMAALLGDDYPKRYSAPDTLPAPRSVQDPKTYTAQLASHPELLKIAAQKAEIAQAMESAGAQGMPDFSVGYEYEHGPHTEMPHMVMVGFSIPIWRGTYRAAEDVATARRVAADAEERVFTQKASGMIYAKLVAINESAREIELYNSELVPQAEAAFESSVADFEQDGSVTALLLAQRDLVELKLKLIELKARHQSAWIELKEWAPELHQGNEP</sequence>
<evidence type="ECO:0000313" key="1">
    <source>
        <dbReference type="EMBL" id="QED27840.1"/>
    </source>
</evidence>
<organism evidence="1 2">
    <name type="scientific">Microvenator marinus</name>
    <dbReference type="NCBI Taxonomy" id="2600177"/>
    <lineage>
        <taxon>Bacteria</taxon>
        <taxon>Deltaproteobacteria</taxon>
        <taxon>Bradymonadales</taxon>
        <taxon>Microvenatoraceae</taxon>
        <taxon>Microvenator</taxon>
    </lineage>
</organism>
<dbReference type="InterPro" id="IPR010131">
    <property type="entry name" value="MdtP/NodT-like"/>
</dbReference>
<dbReference type="PANTHER" id="PTHR30203:SF24">
    <property type="entry name" value="BLR4935 PROTEIN"/>
    <property type="match status" value="1"/>
</dbReference>
<gene>
    <name evidence="1" type="ORF">FRD01_11455</name>
</gene>
<evidence type="ECO:0000313" key="2">
    <source>
        <dbReference type="Proteomes" id="UP000321595"/>
    </source>
</evidence>
<dbReference type="PANTHER" id="PTHR30203">
    <property type="entry name" value="OUTER MEMBRANE CATION EFFLUX PROTEIN"/>
    <property type="match status" value="1"/>
</dbReference>
<dbReference type="GO" id="GO:0015562">
    <property type="term" value="F:efflux transmembrane transporter activity"/>
    <property type="evidence" value="ECO:0007669"/>
    <property type="project" value="InterPro"/>
</dbReference>
<accession>A0A5B8XQG9</accession>
<dbReference type="EMBL" id="CP042467">
    <property type="protein sequence ID" value="QED27840.1"/>
    <property type="molecule type" value="Genomic_DNA"/>
</dbReference>
<dbReference type="OrthoDB" id="9769048at2"/>
<dbReference type="Gene3D" id="1.20.1600.10">
    <property type="entry name" value="Outer membrane efflux proteins (OEP)"/>
    <property type="match status" value="1"/>
</dbReference>
<keyword evidence="2" id="KW-1185">Reference proteome</keyword>
<dbReference type="KEGG" id="bbae:FRD01_11455"/>
<dbReference type="SUPFAM" id="SSF56954">
    <property type="entry name" value="Outer membrane efflux proteins (OEP)"/>
    <property type="match status" value="1"/>
</dbReference>
<protein>
    <submittedName>
        <fullName evidence="1">TolC family protein</fullName>
    </submittedName>
</protein>
<proteinExistence type="predicted"/>